<keyword evidence="1" id="KW-0812">Transmembrane</keyword>
<sequence>MTSTDRQGASTGMRKSYYAAHVYMILGVVSGLYYREFTKANDFTGDTQLALMHTHLLSLGMMGFLIVLALDKQFALSGTKLFTYFFWFYNVGIAITVAMMFVHGTETVLGDHVPEAVPLTAGLGHILLTVGLILLFVLLGKRLNESAGAGPAEPEQEKETAKSPV</sequence>
<evidence type="ECO:0000313" key="3">
    <source>
        <dbReference type="Proteomes" id="UP001257627"/>
    </source>
</evidence>
<evidence type="ECO:0000313" key="2">
    <source>
        <dbReference type="EMBL" id="MDU9002154.1"/>
    </source>
</evidence>
<reference evidence="2 3" key="1">
    <citation type="submission" date="2023-02" db="EMBL/GenBank/DDBJ databases">
        <authorList>
            <person name="Maleckis M."/>
        </authorList>
    </citation>
    <scope>NUCLEOTIDE SEQUENCE [LARGE SCALE GENOMIC DNA]</scope>
    <source>
        <strain evidence="2 3">P8-A2</strain>
    </source>
</reference>
<dbReference type="Proteomes" id="UP001257627">
    <property type="component" value="Unassembled WGS sequence"/>
</dbReference>
<feature type="transmembrane region" description="Helical" evidence="1">
    <location>
        <begin position="49"/>
        <end position="70"/>
    </location>
</feature>
<keyword evidence="1" id="KW-0472">Membrane</keyword>
<comment type="caution">
    <text evidence="2">The sequence shown here is derived from an EMBL/GenBank/DDBJ whole genome shotgun (WGS) entry which is preliminary data.</text>
</comment>
<proteinExistence type="predicted"/>
<dbReference type="Pfam" id="PF11070">
    <property type="entry name" value="DUF2871"/>
    <property type="match status" value="1"/>
</dbReference>
<organism evidence="2 3">
    <name type="scientific">Streptomyces mirabilis</name>
    <dbReference type="NCBI Taxonomy" id="68239"/>
    <lineage>
        <taxon>Bacteria</taxon>
        <taxon>Bacillati</taxon>
        <taxon>Actinomycetota</taxon>
        <taxon>Actinomycetes</taxon>
        <taxon>Kitasatosporales</taxon>
        <taxon>Streptomycetaceae</taxon>
        <taxon>Streptomyces</taxon>
    </lineage>
</organism>
<dbReference type="InterPro" id="IPR021299">
    <property type="entry name" value="DUF2871"/>
</dbReference>
<name>A0ABU3V7J5_9ACTN</name>
<protein>
    <submittedName>
        <fullName evidence="2">DUF2871 domain-containing protein</fullName>
    </submittedName>
</protein>
<dbReference type="EMBL" id="JARAKF010000006">
    <property type="protein sequence ID" value="MDU9002154.1"/>
    <property type="molecule type" value="Genomic_DNA"/>
</dbReference>
<keyword evidence="3" id="KW-1185">Reference proteome</keyword>
<dbReference type="RefSeq" id="WP_266650321.1">
    <property type="nucleotide sequence ID" value="NZ_CP107955.1"/>
</dbReference>
<feature type="transmembrane region" description="Helical" evidence="1">
    <location>
        <begin position="116"/>
        <end position="139"/>
    </location>
</feature>
<feature type="transmembrane region" description="Helical" evidence="1">
    <location>
        <begin position="82"/>
        <end position="104"/>
    </location>
</feature>
<gene>
    <name evidence="2" type="ORF">PU648_60360</name>
</gene>
<feature type="transmembrane region" description="Helical" evidence="1">
    <location>
        <begin position="16"/>
        <end position="34"/>
    </location>
</feature>
<accession>A0ABU3V7J5</accession>
<evidence type="ECO:0000256" key="1">
    <source>
        <dbReference type="SAM" id="Phobius"/>
    </source>
</evidence>
<keyword evidence="1" id="KW-1133">Transmembrane helix</keyword>